<protein>
    <submittedName>
        <fullName evidence="3">Uncharacterized protein</fullName>
    </submittedName>
</protein>
<feature type="compositionally biased region" description="Polar residues" evidence="1">
    <location>
        <begin position="30"/>
        <end position="50"/>
    </location>
</feature>
<dbReference type="AlphaFoldDB" id="A0A9P0Q4J8"/>
<name>A0A9P0Q4J8_ACAOB</name>
<keyword evidence="4" id="KW-1185">Reference proteome</keyword>
<accession>A0A9P0Q4J8</accession>
<feature type="compositionally biased region" description="Polar residues" evidence="1">
    <location>
        <begin position="128"/>
        <end position="138"/>
    </location>
</feature>
<dbReference type="OrthoDB" id="10427247at2759"/>
<feature type="compositionally biased region" description="Low complexity" evidence="1">
    <location>
        <begin position="104"/>
        <end position="119"/>
    </location>
</feature>
<feature type="region of interest" description="Disordered" evidence="1">
    <location>
        <begin position="104"/>
        <end position="138"/>
    </location>
</feature>
<organism evidence="3 4">
    <name type="scientific">Acanthoscelides obtectus</name>
    <name type="common">Bean weevil</name>
    <name type="synonym">Bruchus obtectus</name>
    <dbReference type="NCBI Taxonomy" id="200917"/>
    <lineage>
        <taxon>Eukaryota</taxon>
        <taxon>Metazoa</taxon>
        <taxon>Ecdysozoa</taxon>
        <taxon>Arthropoda</taxon>
        <taxon>Hexapoda</taxon>
        <taxon>Insecta</taxon>
        <taxon>Pterygota</taxon>
        <taxon>Neoptera</taxon>
        <taxon>Endopterygota</taxon>
        <taxon>Coleoptera</taxon>
        <taxon>Polyphaga</taxon>
        <taxon>Cucujiformia</taxon>
        <taxon>Chrysomeloidea</taxon>
        <taxon>Chrysomelidae</taxon>
        <taxon>Bruchinae</taxon>
        <taxon>Bruchini</taxon>
        <taxon>Acanthoscelides</taxon>
    </lineage>
</organism>
<dbReference type="Proteomes" id="UP001152888">
    <property type="component" value="Unassembled WGS sequence"/>
</dbReference>
<gene>
    <name evidence="3" type="ORF">ACAOBT_LOCUS30368</name>
</gene>
<dbReference type="EMBL" id="CAKOFQ010007824">
    <property type="protein sequence ID" value="CAH2008627.1"/>
    <property type="molecule type" value="Genomic_DNA"/>
</dbReference>
<feature type="signal peptide" evidence="2">
    <location>
        <begin position="1"/>
        <end position="18"/>
    </location>
</feature>
<feature type="region of interest" description="Disordered" evidence="1">
    <location>
        <begin position="26"/>
        <end position="50"/>
    </location>
</feature>
<evidence type="ECO:0000313" key="3">
    <source>
        <dbReference type="EMBL" id="CAH2008627.1"/>
    </source>
</evidence>
<evidence type="ECO:0000256" key="2">
    <source>
        <dbReference type="SAM" id="SignalP"/>
    </source>
</evidence>
<evidence type="ECO:0000256" key="1">
    <source>
        <dbReference type="SAM" id="MobiDB-lite"/>
    </source>
</evidence>
<feature type="chain" id="PRO_5040315312" evidence="2">
    <location>
        <begin position="19"/>
        <end position="138"/>
    </location>
</feature>
<comment type="caution">
    <text evidence="3">The sequence shown here is derived from an EMBL/GenBank/DDBJ whole genome shotgun (WGS) entry which is preliminary data.</text>
</comment>
<keyword evidence="2" id="KW-0732">Signal</keyword>
<proteinExistence type="predicted"/>
<reference evidence="3" key="1">
    <citation type="submission" date="2022-03" db="EMBL/GenBank/DDBJ databases">
        <authorList>
            <person name="Sayadi A."/>
        </authorList>
    </citation>
    <scope>NUCLEOTIDE SEQUENCE</scope>
</reference>
<evidence type="ECO:0000313" key="4">
    <source>
        <dbReference type="Proteomes" id="UP001152888"/>
    </source>
</evidence>
<sequence length="138" mass="15546">MIFFGLILLTSAALTTKAEDSVQKLKRGLSDSNHQPLYTKQYSQKPSSGAQQEYIYVQPQASAAREQQYTIVPQGKVLPATSEYQQQYYQQVAAQYQQPQAHQQVQAQPQYYQAEQSAQPEPKYATVQVPSAQKVSET</sequence>